<dbReference type="PANTHER" id="PTHR43782:SF3">
    <property type="entry name" value="ARGINASE"/>
    <property type="match status" value="1"/>
</dbReference>
<dbReference type="EMBL" id="JACBYR010000003">
    <property type="protein sequence ID" value="NYE85631.1"/>
    <property type="molecule type" value="Genomic_DNA"/>
</dbReference>
<evidence type="ECO:0000256" key="12">
    <source>
        <dbReference type="RuleBase" id="RU003684"/>
    </source>
</evidence>
<feature type="binding site" evidence="10">
    <location>
        <position position="134"/>
    </location>
    <ligand>
        <name>Mn(2+)</name>
        <dbReference type="ChEBI" id="CHEBI:29035"/>
        <label>1</label>
    </ligand>
</feature>
<feature type="binding site" evidence="10">
    <location>
        <position position="130"/>
    </location>
    <ligand>
        <name>Mn(2+)</name>
        <dbReference type="ChEBI" id="CHEBI:29035"/>
        <label>1</label>
    </ligand>
</feature>
<evidence type="ECO:0000313" key="15">
    <source>
        <dbReference type="Proteomes" id="UP000542125"/>
    </source>
</evidence>
<evidence type="ECO:0000313" key="14">
    <source>
        <dbReference type="EMBL" id="NYE85631.1"/>
    </source>
</evidence>
<keyword evidence="5 10" id="KW-0479">Metal-binding</keyword>
<comment type="catalytic activity">
    <reaction evidence="8 13">
        <text>L-arginine + H2O = urea + L-ornithine</text>
        <dbReference type="Rhea" id="RHEA:20569"/>
        <dbReference type="ChEBI" id="CHEBI:15377"/>
        <dbReference type="ChEBI" id="CHEBI:16199"/>
        <dbReference type="ChEBI" id="CHEBI:32682"/>
        <dbReference type="ChEBI" id="CHEBI:46911"/>
        <dbReference type="EC" id="3.5.3.1"/>
    </reaction>
</comment>
<dbReference type="Pfam" id="PF00491">
    <property type="entry name" value="Arginase"/>
    <property type="match status" value="1"/>
</dbReference>
<evidence type="ECO:0000256" key="11">
    <source>
        <dbReference type="PROSITE-ProRule" id="PRU00742"/>
    </source>
</evidence>
<evidence type="ECO:0000256" key="3">
    <source>
        <dbReference type="ARBA" id="ARBA00018123"/>
    </source>
</evidence>
<dbReference type="InterPro" id="IPR006035">
    <property type="entry name" value="Ureohydrolase"/>
</dbReference>
<feature type="binding site" evidence="10">
    <location>
        <position position="103"/>
    </location>
    <ligand>
        <name>Mn(2+)</name>
        <dbReference type="ChEBI" id="CHEBI:29035"/>
        <label>1</label>
    </ligand>
</feature>
<evidence type="ECO:0000256" key="7">
    <source>
        <dbReference type="ARBA" id="ARBA00023211"/>
    </source>
</evidence>
<reference evidence="14 15" key="1">
    <citation type="submission" date="2020-07" db="EMBL/GenBank/DDBJ databases">
        <title>Genomic Encyclopedia of Type Strains, Phase IV (KMG-V): Genome sequencing to study the core and pangenomes of soil and plant-associated prokaryotes.</title>
        <authorList>
            <person name="Whitman W."/>
        </authorList>
    </citation>
    <scope>NUCLEOTIDE SEQUENCE [LARGE SCALE GENOMIC DNA]</scope>
    <source>
        <strain evidence="14 15">SAS40</strain>
    </source>
</reference>
<feature type="binding site" evidence="10">
    <location>
        <position position="235"/>
    </location>
    <ligand>
        <name>Mn(2+)</name>
        <dbReference type="ChEBI" id="CHEBI:29035"/>
        <label>1</label>
    </ligand>
</feature>
<comment type="similarity">
    <text evidence="11 12">Belongs to the arginase family.</text>
</comment>
<dbReference type="SUPFAM" id="SSF52768">
    <property type="entry name" value="Arginase/deacetylase"/>
    <property type="match status" value="1"/>
</dbReference>
<dbReference type="PIRSF" id="PIRSF036979">
    <property type="entry name" value="Arginase"/>
    <property type="match status" value="1"/>
</dbReference>
<keyword evidence="7 10" id="KW-0464">Manganese</keyword>
<dbReference type="PANTHER" id="PTHR43782">
    <property type="entry name" value="ARGINASE"/>
    <property type="match status" value="1"/>
</dbReference>
<evidence type="ECO:0000256" key="2">
    <source>
        <dbReference type="ARBA" id="ARBA00012168"/>
    </source>
</evidence>
<evidence type="ECO:0000256" key="1">
    <source>
        <dbReference type="ARBA" id="ARBA00005098"/>
    </source>
</evidence>
<dbReference type="GO" id="GO:0004053">
    <property type="term" value="F:arginase activity"/>
    <property type="evidence" value="ECO:0007669"/>
    <property type="project" value="UniProtKB-UniRule"/>
</dbReference>
<dbReference type="InterPro" id="IPR014033">
    <property type="entry name" value="Arginase"/>
</dbReference>
<dbReference type="GO" id="GO:0030145">
    <property type="term" value="F:manganese ion binding"/>
    <property type="evidence" value="ECO:0007669"/>
    <property type="project" value="TreeGrafter"/>
</dbReference>
<dbReference type="GO" id="GO:0005737">
    <property type="term" value="C:cytoplasm"/>
    <property type="evidence" value="ECO:0007669"/>
    <property type="project" value="TreeGrafter"/>
</dbReference>
<dbReference type="Proteomes" id="UP000542125">
    <property type="component" value="Unassembled WGS sequence"/>
</dbReference>
<dbReference type="GO" id="GO:0006525">
    <property type="term" value="P:arginine metabolic process"/>
    <property type="evidence" value="ECO:0007669"/>
    <property type="project" value="UniProtKB-KW"/>
</dbReference>
<name>A0A7Y9IYS7_9BURK</name>
<dbReference type="EC" id="3.5.3.1" evidence="2 9"/>
<evidence type="ECO:0000256" key="10">
    <source>
        <dbReference type="PIRSR" id="PIRSR036979-1"/>
    </source>
</evidence>
<sequence>MSRHASLPVIELIGAPTDVGAGVRGTSMGPAALRVADLDTALRLLGFHVVDCGDLVGPLNPRQPAANGYRHLGEVHAWNTALFNAVLGSLSRNALPVVLGGDHSLAIGSISAVAQDCRRRGKRLRVLWLDAHTDFNTSAMTPSGNIHGMPVACLCGHGPMELISLSDRQPAILATEVRQVGIRSVDEGEKQFVKQTGLTVYDMRYIDEVGMRATVERALEGLDDDTHLHVSFDVDFLDPDIAPGVGTPVLGGVTYREAQLCMEMIADSGRLGSVDVVEINPARDVQNRTALLAVDLLSSLFGKSTLVRPTL</sequence>
<evidence type="ECO:0000256" key="6">
    <source>
        <dbReference type="ARBA" id="ARBA00022801"/>
    </source>
</evidence>
<evidence type="ECO:0000256" key="4">
    <source>
        <dbReference type="ARBA" id="ARBA00022503"/>
    </source>
</evidence>
<dbReference type="GO" id="GO:0000050">
    <property type="term" value="P:urea cycle"/>
    <property type="evidence" value="ECO:0007669"/>
    <property type="project" value="UniProtKB-UniPathway"/>
</dbReference>
<dbReference type="CDD" id="cd09989">
    <property type="entry name" value="Arginase"/>
    <property type="match status" value="1"/>
</dbReference>
<dbReference type="NCBIfam" id="TIGR01229">
    <property type="entry name" value="rocF_arginase"/>
    <property type="match status" value="1"/>
</dbReference>
<feature type="binding site" evidence="10">
    <location>
        <position position="132"/>
    </location>
    <ligand>
        <name>Mn(2+)</name>
        <dbReference type="ChEBI" id="CHEBI:29035"/>
        <label>1</label>
    </ligand>
</feature>
<dbReference type="FunFam" id="3.40.800.10:FF:000012">
    <property type="entry name" value="Arginase"/>
    <property type="match status" value="1"/>
</dbReference>
<dbReference type="PRINTS" id="PR00116">
    <property type="entry name" value="ARGINASE"/>
</dbReference>
<evidence type="ECO:0000256" key="5">
    <source>
        <dbReference type="ARBA" id="ARBA00022723"/>
    </source>
</evidence>
<comment type="cofactor">
    <cofactor evidence="10 13">
        <name>Mn(2+)</name>
        <dbReference type="ChEBI" id="CHEBI:29035"/>
    </cofactor>
    <text evidence="10 13">Binds 2 manganese ions per subunit.</text>
</comment>
<keyword evidence="6 12" id="KW-0378">Hydrolase</keyword>
<keyword evidence="4 13" id="KW-0056">Arginine metabolism</keyword>
<dbReference type="UniPathway" id="UPA00158">
    <property type="reaction ID" value="UER00270"/>
</dbReference>
<dbReference type="PROSITE" id="PS51409">
    <property type="entry name" value="ARGINASE_2"/>
    <property type="match status" value="1"/>
</dbReference>
<dbReference type="AlphaFoldDB" id="A0A7Y9IYS7"/>
<dbReference type="InterPro" id="IPR020855">
    <property type="entry name" value="Ureohydrolase_Mn_BS"/>
</dbReference>
<proteinExistence type="inferred from homology"/>
<evidence type="ECO:0000256" key="8">
    <source>
        <dbReference type="ARBA" id="ARBA00047391"/>
    </source>
</evidence>
<dbReference type="InterPro" id="IPR023696">
    <property type="entry name" value="Ureohydrolase_dom_sf"/>
</dbReference>
<dbReference type="PROSITE" id="PS01053">
    <property type="entry name" value="ARGINASE_1"/>
    <property type="match status" value="1"/>
</dbReference>
<evidence type="ECO:0000256" key="9">
    <source>
        <dbReference type="NCBIfam" id="TIGR01229"/>
    </source>
</evidence>
<keyword evidence="15" id="KW-1185">Reference proteome</keyword>
<gene>
    <name evidence="14" type="ORF">FHW18_004950</name>
</gene>
<dbReference type="Gene3D" id="3.40.800.10">
    <property type="entry name" value="Ureohydrolase domain"/>
    <property type="match status" value="1"/>
</dbReference>
<dbReference type="RefSeq" id="WP_179589901.1">
    <property type="nucleotide sequence ID" value="NZ_JACBYR010000003.1"/>
</dbReference>
<feature type="binding site" evidence="10">
    <location>
        <position position="233"/>
    </location>
    <ligand>
        <name>Mn(2+)</name>
        <dbReference type="ChEBI" id="CHEBI:29035"/>
        <label>1</label>
    </ligand>
</feature>
<organism evidence="14 15">
    <name type="scientific">Pigmentiphaga litoralis</name>
    <dbReference type="NCBI Taxonomy" id="516702"/>
    <lineage>
        <taxon>Bacteria</taxon>
        <taxon>Pseudomonadati</taxon>
        <taxon>Pseudomonadota</taxon>
        <taxon>Betaproteobacteria</taxon>
        <taxon>Burkholderiales</taxon>
        <taxon>Alcaligenaceae</taxon>
        <taxon>Pigmentiphaga</taxon>
    </lineage>
</organism>
<accession>A0A7Y9IYS7</accession>
<comment type="caution">
    <text evidence="14">The sequence shown here is derived from an EMBL/GenBank/DDBJ whole genome shotgun (WGS) entry which is preliminary data.</text>
</comment>
<protein>
    <recommendedName>
        <fullName evidence="3 9">Arginase</fullName>
        <ecNumber evidence="2 9">3.5.3.1</ecNumber>
    </recommendedName>
</protein>
<evidence type="ECO:0000256" key="13">
    <source>
        <dbReference type="RuleBase" id="RU361159"/>
    </source>
</evidence>
<comment type="pathway">
    <text evidence="1">Nitrogen metabolism; urea cycle; L-ornithine and urea from L-arginine: step 1/1.</text>
</comment>